<gene>
    <name evidence="3" type="primary">LOC101992611</name>
</gene>
<dbReference type="PROSITE" id="PS50805">
    <property type="entry name" value="KRAB"/>
    <property type="match status" value="1"/>
</dbReference>
<dbReference type="PANTHER" id="PTHR23232:SF158">
    <property type="entry name" value="KRAB DOMAIN-CONTAINING PROTEIN 5"/>
    <property type="match status" value="1"/>
</dbReference>
<accession>A0ABM1UIH4</accession>
<dbReference type="CDD" id="cd07765">
    <property type="entry name" value="KRAB_A-box"/>
    <property type="match status" value="1"/>
</dbReference>
<dbReference type="InterPro" id="IPR050169">
    <property type="entry name" value="Krueppel_C2H2_ZnF"/>
</dbReference>
<dbReference type="InterPro" id="IPR036051">
    <property type="entry name" value="KRAB_dom_sf"/>
</dbReference>
<dbReference type="RefSeq" id="XP_026641786.1">
    <property type="nucleotide sequence ID" value="XM_026785985.1"/>
</dbReference>
<dbReference type="Pfam" id="PF01352">
    <property type="entry name" value="KRAB"/>
    <property type="match status" value="1"/>
</dbReference>
<evidence type="ECO:0000313" key="3">
    <source>
        <dbReference type="RefSeq" id="XP_026641786.1"/>
    </source>
</evidence>
<evidence type="ECO:0000313" key="2">
    <source>
        <dbReference type="Proteomes" id="UP000694915"/>
    </source>
</evidence>
<sequence>MEPVTFEGVAVHFTMEEWAMLDPSQKELYKDVLKEILRNMISIGNIRKYQKIENSGIKLR</sequence>
<dbReference type="InterPro" id="IPR001909">
    <property type="entry name" value="KRAB"/>
</dbReference>
<dbReference type="GeneID" id="101992611"/>
<organism evidence="2 3">
    <name type="scientific">Microtus ochrogaster</name>
    <name type="common">Prairie vole</name>
    <dbReference type="NCBI Taxonomy" id="79684"/>
    <lineage>
        <taxon>Eukaryota</taxon>
        <taxon>Metazoa</taxon>
        <taxon>Chordata</taxon>
        <taxon>Craniata</taxon>
        <taxon>Vertebrata</taxon>
        <taxon>Euteleostomi</taxon>
        <taxon>Mammalia</taxon>
        <taxon>Eutheria</taxon>
        <taxon>Euarchontoglires</taxon>
        <taxon>Glires</taxon>
        <taxon>Rodentia</taxon>
        <taxon>Myomorpha</taxon>
        <taxon>Muroidea</taxon>
        <taxon>Cricetidae</taxon>
        <taxon>Arvicolinae</taxon>
        <taxon>Microtus</taxon>
    </lineage>
</organism>
<dbReference type="Proteomes" id="UP000694915">
    <property type="component" value="Linkage group LG3"/>
</dbReference>
<dbReference type="PANTHER" id="PTHR23232">
    <property type="entry name" value="KRAB DOMAIN C2H2 ZINC FINGER"/>
    <property type="match status" value="1"/>
</dbReference>
<dbReference type="Gene3D" id="6.10.140.140">
    <property type="match status" value="1"/>
</dbReference>
<dbReference type="SUPFAM" id="SSF109640">
    <property type="entry name" value="KRAB domain (Kruppel-associated box)"/>
    <property type="match status" value="1"/>
</dbReference>
<protein>
    <submittedName>
        <fullName evidence="3">KRAB domain-containing protein ZNF788</fullName>
    </submittedName>
</protein>
<dbReference type="SMART" id="SM00349">
    <property type="entry name" value="KRAB"/>
    <property type="match status" value="1"/>
</dbReference>
<feature type="domain" description="KRAB" evidence="1">
    <location>
        <begin position="4"/>
        <end position="60"/>
    </location>
</feature>
<evidence type="ECO:0000259" key="1">
    <source>
        <dbReference type="PROSITE" id="PS50805"/>
    </source>
</evidence>
<reference evidence="3" key="1">
    <citation type="submission" date="2025-08" db="UniProtKB">
        <authorList>
            <consortium name="RefSeq"/>
        </authorList>
    </citation>
    <scope>IDENTIFICATION</scope>
</reference>
<keyword evidence="2" id="KW-1185">Reference proteome</keyword>
<name>A0ABM1UIH4_MICOH</name>
<proteinExistence type="predicted"/>